<evidence type="ECO:0000313" key="1">
    <source>
        <dbReference type="EMBL" id="KAH7061286.1"/>
    </source>
</evidence>
<evidence type="ECO:0000313" key="2">
    <source>
        <dbReference type="Proteomes" id="UP000774617"/>
    </source>
</evidence>
<keyword evidence="2" id="KW-1185">Reference proteome</keyword>
<dbReference type="EMBL" id="JAGTJR010000004">
    <property type="protein sequence ID" value="KAH7061286.1"/>
    <property type="molecule type" value="Genomic_DNA"/>
</dbReference>
<protein>
    <recommendedName>
        <fullName evidence="3">Secreted protein</fullName>
    </recommendedName>
</protein>
<sequence>MIRGRYWYAVGTLAASEMLTPGVSACLHRPFSTTDIIFCCPMASKFVLVLGRYSSMNEASPAWHVRSAAE</sequence>
<gene>
    <name evidence="1" type="ORF">B0J12DRAFT_647365</name>
</gene>
<evidence type="ECO:0008006" key="3">
    <source>
        <dbReference type="Google" id="ProtNLM"/>
    </source>
</evidence>
<accession>A0ABQ8GNH1</accession>
<comment type="caution">
    <text evidence="1">The sequence shown here is derived from an EMBL/GenBank/DDBJ whole genome shotgun (WGS) entry which is preliminary data.</text>
</comment>
<proteinExistence type="predicted"/>
<name>A0ABQ8GNH1_9PEZI</name>
<dbReference type="Proteomes" id="UP000774617">
    <property type="component" value="Unassembled WGS sequence"/>
</dbReference>
<organism evidence="1 2">
    <name type="scientific">Macrophomina phaseolina</name>
    <dbReference type="NCBI Taxonomy" id="35725"/>
    <lineage>
        <taxon>Eukaryota</taxon>
        <taxon>Fungi</taxon>
        <taxon>Dikarya</taxon>
        <taxon>Ascomycota</taxon>
        <taxon>Pezizomycotina</taxon>
        <taxon>Dothideomycetes</taxon>
        <taxon>Dothideomycetes incertae sedis</taxon>
        <taxon>Botryosphaeriales</taxon>
        <taxon>Botryosphaeriaceae</taxon>
        <taxon>Macrophomina</taxon>
    </lineage>
</organism>
<reference evidence="1 2" key="1">
    <citation type="journal article" date="2021" name="Nat. Commun.">
        <title>Genetic determinants of endophytism in the Arabidopsis root mycobiome.</title>
        <authorList>
            <person name="Mesny F."/>
            <person name="Miyauchi S."/>
            <person name="Thiergart T."/>
            <person name="Pickel B."/>
            <person name="Atanasova L."/>
            <person name="Karlsson M."/>
            <person name="Huettel B."/>
            <person name="Barry K.W."/>
            <person name="Haridas S."/>
            <person name="Chen C."/>
            <person name="Bauer D."/>
            <person name="Andreopoulos W."/>
            <person name="Pangilinan J."/>
            <person name="LaButti K."/>
            <person name="Riley R."/>
            <person name="Lipzen A."/>
            <person name="Clum A."/>
            <person name="Drula E."/>
            <person name="Henrissat B."/>
            <person name="Kohler A."/>
            <person name="Grigoriev I.V."/>
            <person name="Martin F.M."/>
            <person name="Hacquard S."/>
        </authorList>
    </citation>
    <scope>NUCLEOTIDE SEQUENCE [LARGE SCALE GENOMIC DNA]</scope>
    <source>
        <strain evidence="1 2">MPI-SDFR-AT-0080</strain>
    </source>
</reference>